<sequence length="241" mass="26160">MGALCVSAFVAPQLSQAAPPPVSISPNGQGRLLIIGDSLSVGTDYFGKLQTRIERLAIWPSVFIDDKSGRKASLAAPILEKQLTADTTAIVIALGTNDMISRTESWYPQYVIDLVMAKTRNLPVLWVNTEFSALGRRDWISRSVRFNRALVKAQARWPQLRIADWNTSFVPKAASRFIADGVHLTVSGYKTRATFTVNALRTYGRQVVDASTTSTTTTSTTSTSTTTTSTSTSTVPPTTTP</sequence>
<gene>
    <name evidence="2" type="ORF">UFOPK1619_00026</name>
    <name evidence="3" type="ORF">UFOPK4057_00305</name>
</gene>
<proteinExistence type="predicted"/>
<dbReference type="EMBL" id="CAFBPC010000049">
    <property type="protein sequence ID" value="CAB5001014.1"/>
    <property type="molecule type" value="Genomic_DNA"/>
</dbReference>
<reference evidence="3" key="1">
    <citation type="submission" date="2020-05" db="EMBL/GenBank/DDBJ databases">
        <authorList>
            <person name="Chiriac C."/>
            <person name="Salcher M."/>
            <person name="Ghai R."/>
            <person name="Kavagutti S V."/>
        </authorList>
    </citation>
    <scope>NUCLEOTIDE SEQUENCE</scope>
</reference>
<accession>A0A6J7PGK5</accession>
<dbReference type="SUPFAM" id="SSF52266">
    <property type="entry name" value="SGNH hydrolase"/>
    <property type="match status" value="1"/>
</dbReference>
<feature type="region of interest" description="Disordered" evidence="1">
    <location>
        <begin position="211"/>
        <end position="241"/>
    </location>
</feature>
<name>A0A6J7PGK5_9ZZZZ</name>
<dbReference type="AlphaFoldDB" id="A0A6J7PGK5"/>
<evidence type="ECO:0000313" key="2">
    <source>
        <dbReference type="EMBL" id="CAB4555134.1"/>
    </source>
</evidence>
<dbReference type="Gene3D" id="3.40.50.1110">
    <property type="entry name" value="SGNH hydrolase"/>
    <property type="match status" value="1"/>
</dbReference>
<protein>
    <submittedName>
        <fullName evidence="3">Unannotated protein</fullName>
    </submittedName>
</protein>
<evidence type="ECO:0000256" key="1">
    <source>
        <dbReference type="SAM" id="MobiDB-lite"/>
    </source>
</evidence>
<dbReference type="InterPro" id="IPR036514">
    <property type="entry name" value="SGNH_hydro_sf"/>
</dbReference>
<evidence type="ECO:0000313" key="3">
    <source>
        <dbReference type="EMBL" id="CAB5001014.1"/>
    </source>
</evidence>
<organism evidence="3">
    <name type="scientific">freshwater metagenome</name>
    <dbReference type="NCBI Taxonomy" id="449393"/>
    <lineage>
        <taxon>unclassified sequences</taxon>
        <taxon>metagenomes</taxon>
        <taxon>ecological metagenomes</taxon>
    </lineage>
</organism>
<dbReference type="EMBL" id="CAEZTI010000002">
    <property type="protein sequence ID" value="CAB4555134.1"/>
    <property type="molecule type" value="Genomic_DNA"/>
</dbReference>